<sequence length="89" mass="9383">MTTVDERSTRTQRISVYVLVGLVLGGLLVAGYLLHRPARVDAAAVCADPYAALVRAANVSAGGPGMPPPEAVRHAQLRVLLAHCPEKAR</sequence>
<keyword evidence="1" id="KW-0812">Transmembrane</keyword>
<gene>
    <name evidence="2" type="ORF">SAMN04489727_3929</name>
</gene>
<reference evidence="3" key="1">
    <citation type="submission" date="2016-10" db="EMBL/GenBank/DDBJ databases">
        <authorList>
            <person name="Varghese N."/>
            <person name="Submissions S."/>
        </authorList>
    </citation>
    <scope>NUCLEOTIDE SEQUENCE [LARGE SCALE GENOMIC DNA]</scope>
    <source>
        <strain evidence="3">DSM 44544</strain>
    </source>
</reference>
<dbReference type="STRING" id="208445.SAMN04489727_3929"/>
<protein>
    <submittedName>
        <fullName evidence="2">Uncharacterized protein</fullName>
    </submittedName>
</protein>
<dbReference type="EMBL" id="FNSO01000004">
    <property type="protein sequence ID" value="SEC48645.1"/>
    <property type="molecule type" value="Genomic_DNA"/>
</dbReference>
<proteinExistence type="predicted"/>
<dbReference type="RefSeq" id="WP_091309380.1">
    <property type="nucleotide sequence ID" value="NZ_FNSO01000004.1"/>
</dbReference>
<accession>A0A1H4SWP6</accession>
<keyword evidence="1" id="KW-1133">Transmembrane helix</keyword>
<evidence type="ECO:0000256" key="1">
    <source>
        <dbReference type="SAM" id="Phobius"/>
    </source>
</evidence>
<dbReference type="Proteomes" id="UP000199622">
    <property type="component" value="Unassembled WGS sequence"/>
</dbReference>
<dbReference type="AlphaFoldDB" id="A0A1H4SWP6"/>
<name>A0A1H4SWP6_9PSEU</name>
<dbReference type="InterPro" id="IPR029058">
    <property type="entry name" value="AB_hydrolase_fold"/>
</dbReference>
<evidence type="ECO:0000313" key="3">
    <source>
        <dbReference type="Proteomes" id="UP000199622"/>
    </source>
</evidence>
<organism evidence="2 3">
    <name type="scientific">Amycolatopsis tolypomycina</name>
    <dbReference type="NCBI Taxonomy" id="208445"/>
    <lineage>
        <taxon>Bacteria</taxon>
        <taxon>Bacillati</taxon>
        <taxon>Actinomycetota</taxon>
        <taxon>Actinomycetes</taxon>
        <taxon>Pseudonocardiales</taxon>
        <taxon>Pseudonocardiaceae</taxon>
        <taxon>Amycolatopsis</taxon>
    </lineage>
</organism>
<dbReference type="SUPFAM" id="SSF53474">
    <property type="entry name" value="alpha/beta-Hydrolases"/>
    <property type="match status" value="1"/>
</dbReference>
<evidence type="ECO:0000313" key="2">
    <source>
        <dbReference type="EMBL" id="SEC48645.1"/>
    </source>
</evidence>
<keyword evidence="3" id="KW-1185">Reference proteome</keyword>
<feature type="transmembrane region" description="Helical" evidence="1">
    <location>
        <begin position="14"/>
        <end position="34"/>
    </location>
</feature>
<keyword evidence="1" id="KW-0472">Membrane</keyword>